<keyword evidence="7" id="KW-1185">Reference proteome</keyword>
<proteinExistence type="predicted"/>
<feature type="DNA-binding region" description="H-T-H motif" evidence="4">
    <location>
        <begin position="29"/>
        <end position="48"/>
    </location>
</feature>
<name>A0ABT0E7D5_9GAMM</name>
<accession>A0ABT0E7D5</accession>
<protein>
    <submittedName>
        <fullName evidence="6">TetR/AcrR family transcriptional regulator</fullName>
    </submittedName>
</protein>
<dbReference type="Gene3D" id="1.10.10.60">
    <property type="entry name" value="Homeodomain-like"/>
    <property type="match status" value="1"/>
</dbReference>
<dbReference type="RefSeq" id="WP_246951662.1">
    <property type="nucleotide sequence ID" value="NZ_JALKII010000005.1"/>
</dbReference>
<evidence type="ECO:0000313" key="6">
    <source>
        <dbReference type="EMBL" id="MCK0537748.1"/>
    </source>
</evidence>
<dbReference type="Pfam" id="PF17932">
    <property type="entry name" value="TetR_C_24"/>
    <property type="match status" value="1"/>
</dbReference>
<evidence type="ECO:0000259" key="5">
    <source>
        <dbReference type="PROSITE" id="PS50977"/>
    </source>
</evidence>
<dbReference type="PROSITE" id="PS50977">
    <property type="entry name" value="HTH_TETR_2"/>
    <property type="match status" value="1"/>
</dbReference>
<reference evidence="6" key="1">
    <citation type="submission" date="2022-04" db="EMBL/GenBank/DDBJ databases">
        <title>Alcanivorax sp. CY1518 draft genome sequence.</title>
        <authorList>
            <person name="Zhao G."/>
            <person name="An M."/>
        </authorList>
    </citation>
    <scope>NUCLEOTIDE SEQUENCE</scope>
    <source>
        <strain evidence="6">CY1518</strain>
    </source>
</reference>
<dbReference type="InterPro" id="IPR009057">
    <property type="entry name" value="Homeodomain-like_sf"/>
</dbReference>
<dbReference type="SUPFAM" id="SSF48498">
    <property type="entry name" value="Tetracyclin repressor-like, C-terminal domain"/>
    <property type="match status" value="1"/>
</dbReference>
<feature type="domain" description="HTH tetR-type" evidence="5">
    <location>
        <begin position="6"/>
        <end position="66"/>
    </location>
</feature>
<comment type="caution">
    <text evidence="6">The sequence shown here is derived from an EMBL/GenBank/DDBJ whole genome shotgun (WGS) entry which is preliminary data.</text>
</comment>
<evidence type="ECO:0000313" key="7">
    <source>
        <dbReference type="Proteomes" id="UP001165524"/>
    </source>
</evidence>
<evidence type="ECO:0000256" key="1">
    <source>
        <dbReference type="ARBA" id="ARBA00023015"/>
    </source>
</evidence>
<sequence>MTEPTDKRRGRILAAAREIFAREGFRSADVKTIAETAGVGKATIYKFFDSKEQLLLVVVEENLNQIRDLALRQLISSGPPLARMEGACRAIASFIASNRAFTRVLVQEAGDFAGEIQRQHLTMIEQNMPLAEAFFSELRQEGYFTELETRATIQMMVNLFIGAAYTWALTGAGDLEEQTATYLRVLTAGLRAPLPHSATPTKD</sequence>
<dbReference type="SUPFAM" id="SSF46689">
    <property type="entry name" value="Homeodomain-like"/>
    <property type="match status" value="1"/>
</dbReference>
<evidence type="ECO:0000256" key="3">
    <source>
        <dbReference type="ARBA" id="ARBA00023163"/>
    </source>
</evidence>
<dbReference type="Gene3D" id="1.10.357.10">
    <property type="entry name" value="Tetracycline Repressor, domain 2"/>
    <property type="match status" value="1"/>
</dbReference>
<dbReference type="InterPro" id="IPR050109">
    <property type="entry name" value="HTH-type_TetR-like_transc_reg"/>
</dbReference>
<dbReference type="InterPro" id="IPR041490">
    <property type="entry name" value="KstR2_TetR_C"/>
</dbReference>
<evidence type="ECO:0000256" key="4">
    <source>
        <dbReference type="PROSITE-ProRule" id="PRU00335"/>
    </source>
</evidence>
<gene>
    <name evidence="6" type="ORF">MU846_08500</name>
</gene>
<dbReference type="Proteomes" id="UP001165524">
    <property type="component" value="Unassembled WGS sequence"/>
</dbReference>
<dbReference type="InterPro" id="IPR036271">
    <property type="entry name" value="Tet_transcr_reg_TetR-rel_C_sf"/>
</dbReference>
<organism evidence="6 7">
    <name type="scientific">Alcanivorax quisquiliarum</name>
    <dbReference type="NCBI Taxonomy" id="2933565"/>
    <lineage>
        <taxon>Bacteria</taxon>
        <taxon>Pseudomonadati</taxon>
        <taxon>Pseudomonadota</taxon>
        <taxon>Gammaproteobacteria</taxon>
        <taxon>Oceanospirillales</taxon>
        <taxon>Alcanivoracaceae</taxon>
        <taxon>Alcanivorax</taxon>
    </lineage>
</organism>
<dbReference type="PANTHER" id="PTHR30055">
    <property type="entry name" value="HTH-TYPE TRANSCRIPTIONAL REGULATOR RUTR"/>
    <property type="match status" value="1"/>
</dbReference>
<dbReference type="PANTHER" id="PTHR30055:SF234">
    <property type="entry name" value="HTH-TYPE TRANSCRIPTIONAL REGULATOR BETI"/>
    <property type="match status" value="1"/>
</dbReference>
<dbReference type="EMBL" id="JALKII010000005">
    <property type="protein sequence ID" value="MCK0537748.1"/>
    <property type="molecule type" value="Genomic_DNA"/>
</dbReference>
<dbReference type="InterPro" id="IPR001647">
    <property type="entry name" value="HTH_TetR"/>
</dbReference>
<keyword evidence="3" id="KW-0804">Transcription</keyword>
<dbReference type="Pfam" id="PF00440">
    <property type="entry name" value="TetR_N"/>
    <property type="match status" value="1"/>
</dbReference>
<dbReference type="PRINTS" id="PR00455">
    <property type="entry name" value="HTHTETR"/>
</dbReference>
<keyword evidence="1" id="KW-0805">Transcription regulation</keyword>
<keyword evidence="2 4" id="KW-0238">DNA-binding</keyword>
<evidence type="ECO:0000256" key="2">
    <source>
        <dbReference type="ARBA" id="ARBA00023125"/>
    </source>
</evidence>